<gene>
    <name evidence="1" type="ORF">METZ01_LOCUS439242</name>
</gene>
<protein>
    <recommendedName>
        <fullName evidence="2">MutL C-terminal dimerisation domain-containing protein</fullName>
    </recommendedName>
</protein>
<evidence type="ECO:0008006" key="2">
    <source>
        <dbReference type="Google" id="ProtNLM"/>
    </source>
</evidence>
<name>A0A382YV33_9ZZZZ</name>
<organism evidence="1">
    <name type="scientific">marine metagenome</name>
    <dbReference type="NCBI Taxonomy" id="408172"/>
    <lineage>
        <taxon>unclassified sequences</taxon>
        <taxon>metagenomes</taxon>
        <taxon>ecological metagenomes</taxon>
    </lineage>
</organism>
<dbReference type="SUPFAM" id="SSF118116">
    <property type="entry name" value="DNA mismatch repair protein MutL"/>
    <property type="match status" value="1"/>
</dbReference>
<dbReference type="Gene3D" id="3.30.1540.20">
    <property type="entry name" value="MutL, C-terminal domain, dimerisation subdomain"/>
    <property type="match status" value="1"/>
</dbReference>
<dbReference type="InterPro" id="IPR042120">
    <property type="entry name" value="MutL_C_dimsub"/>
</dbReference>
<dbReference type="AlphaFoldDB" id="A0A382YV33"/>
<accession>A0A382YV33</accession>
<sequence length="61" mass="6984">MLSTMACHTSVRANRKLTIAEMNALLRDMEETERSGQCNHGRPTWCEMSLAELDTLFLRGR</sequence>
<proteinExistence type="predicted"/>
<evidence type="ECO:0000313" key="1">
    <source>
        <dbReference type="EMBL" id="SVD86388.1"/>
    </source>
</evidence>
<reference evidence="1" key="1">
    <citation type="submission" date="2018-05" db="EMBL/GenBank/DDBJ databases">
        <authorList>
            <person name="Lanie J.A."/>
            <person name="Ng W.-L."/>
            <person name="Kazmierczak K.M."/>
            <person name="Andrzejewski T.M."/>
            <person name="Davidsen T.M."/>
            <person name="Wayne K.J."/>
            <person name="Tettelin H."/>
            <person name="Glass J.I."/>
            <person name="Rusch D."/>
            <person name="Podicherti R."/>
            <person name="Tsui H.-C.T."/>
            <person name="Winkler M.E."/>
        </authorList>
    </citation>
    <scope>NUCLEOTIDE SEQUENCE</scope>
</reference>
<dbReference type="InterPro" id="IPR037198">
    <property type="entry name" value="MutL_C_sf"/>
</dbReference>
<dbReference type="EMBL" id="UINC01178309">
    <property type="protein sequence ID" value="SVD86388.1"/>
    <property type="molecule type" value="Genomic_DNA"/>
</dbReference>